<accession>A0A6L2JRA6</accession>
<feature type="region of interest" description="Disordered" evidence="1">
    <location>
        <begin position="163"/>
        <end position="195"/>
    </location>
</feature>
<evidence type="ECO:0000256" key="1">
    <source>
        <dbReference type="SAM" id="MobiDB-lite"/>
    </source>
</evidence>
<protein>
    <recommendedName>
        <fullName evidence="3">Xylulose kinase-1</fullName>
    </recommendedName>
</protein>
<gene>
    <name evidence="2" type="ORF">Tci_011278</name>
</gene>
<name>A0A6L2JRA6_TANCI</name>
<comment type="caution">
    <text evidence="2">The sequence shown here is derived from an EMBL/GenBank/DDBJ whole genome shotgun (WGS) entry which is preliminary data.</text>
</comment>
<reference evidence="2" key="1">
    <citation type="journal article" date="2019" name="Sci. Rep.">
        <title>Draft genome of Tanacetum cinerariifolium, the natural source of mosquito coil.</title>
        <authorList>
            <person name="Yamashiro T."/>
            <person name="Shiraishi A."/>
            <person name="Satake H."/>
            <person name="Nakayama K."/>
        </authorList>
    </citation>
    <scope>NUCLEOTIDE SEQUENCE</scope>
</reference>
<dbReference type="EMBL" id="BKCJ010001155">
    <property type="protein sequence ID" value="GEU39300.1"/>
    <property type="molecule type" value="Genomic_DNA"/>
</dbReference>
<feature type="compositionally biased region" description="Pro residues" evidence="1">
    <location>
        <begin position="175"/>
        <end position="187"/>
    </location>
</feature>
<evidence type="ECO:0008006" key="3">
    <source>
        <dbReference type="Google" id="ProtNLM"/>
    </source>
</evidence>
<proteinExistence type="predicted"/>
<organism evidence="2">
    <name type="scientific">Tanacetum cinerariifolium</name>
    <name type="common">Dalmatian daisy</name>
    <name type="synonym">Chrysanthemum cinerariifolium</name>
    <dbReference type="NCBI Taxonomy" id="118510"/>
    <lineage>
        <taxon>Eukaryota</taxon>
        <taxon>Viridiplantae</taxon>
        <taxon>Streptophyta</taxon>
        <taxon>Embryophyta</taxon>
        <taxon>Tracheophyta</taxon>
        <taxon>Spermatophyta</taxon>
        <taxon>Magnoliopsida</taxon>
        <taxon>eudicotyledons</taxon>
        <taxon>Gunneridae</taxon>
        <taxon>Pentapetalae</taxon>
        <taxon>asterids</taxon>
        <taxon>campanulids</taxon>
        <taxon>Asterales</taxon>
        <taxon>Asteraceae</taxon>
        <taxon>Asteroideae</taxon>
        <taxon>Anthemideae</taxon>
        <taxon>Anthemidinae</taxon>
        <taxon>Tanacetum</taxon>
    </lineage>
</organism>
<sequence length="334" mass="37531">MIAYLINFDASEGYNQIIDFLNGSSIKYALTINHNIYMSCIKQFWTSIDVKKVNDVMRLQALVNKKKVIITKASIGDALRLDDSEGIECLLNEEIFAELARIGYEKPLTKLTFYKAFFSSQWKFFIHTILKCMSAKRTSWNEFSSSMLSAVISLSTGDVSVANDEVPTGVEEPSIPSPTPPTPPPQPSQDQPLTSQDKIAQDLEITKLKPRVKKLERKNKASKLKRLKKDVVLEDASKDVAVKNSADVDESAEVSSMQDDKGEPAELQKVVDVVTTTTQLILLVERRYPLPRFTLDQMLNNLRLEVEEKSKVSLELLSFGVDAAEDFKENMLSV</sequence>
<evidence type="ECO:0000313" key="2">
    <source>
        <dbReference type="EMBL" id="GEU39300.1"/>
    </source>
</evidence>
<dbReference type="AlphaFoldDB" id="A0A6L2JRA6"/>